<sequence length="340" mass="38687">MSILLHHHEVTLNMTDLHYNCVAHWSSGPVRLLCMDMMWEQIRRGAREIMERYPDSRVLGICFPVPLGYTTEKRLSAATPFPAWPRSDFGRSLTEPLQEIFPDARDIIITSDGKAAGSALLHWDFSRYGQGEVATFYCSTGIGGALFRDGQPTTGTKSLVGALGHIIVEPDDPEPCPCGGHGCLERMVSSGRMRERLAAQEEEYRKSCLKEIPVAEMTFEKLFEGSAKGDVLCRRESRYYAQIFSIAIRGLIVSVAPEYVVFQGNFGKADEVFRRELLNKVFEFKYMDRQEKIEFVYDDRDLSMEETVGATYQMINNFLCFPEKYVWKQENVGRALTLPE</sequence>
<comment type="similarity">
    <text evidence="1">Belongs to the ROK (NagC/XylR) family.</text>
</comment>
<reference evidence="2" key="1">
    <citation type="submission" date="2020-08" db="EMBL/GenBank/DDBJ databases">
        <title>Genome public.</title>
        <authorList>
            <person name="Liu C."/>
            <person name="Sun Q."/>
        </authorList>
    </citation>
    <scope>NUCLEOTIDE SEQUENCE</scope>
    <source>
        <strain evidence="2">BX8</strain>
    </source>
</reference>
<accession>A0A923KY99</accession>
<dbReference type="InterPro" id="IPR000600">
    <property type="entry name" value="ROK"/>
</dbReference>
<dbReference type="SUPFAM" id="SSF53067">
    <property type="entry name" value="Actin-like ATPase domain"/>
    <property type="match status" value="1"/>
</dbReference>
<proteinExistence type="inferred from homology"/>
<name>A0A923KY99_9FIRM</name>
<evidence type="ECO:0000313" key="3">
    <source>
        <dbReference type="Proteomes" id="UP000659630"/>
    </source>
</evidence>
<protein>
    <submittedName>
        <fullName evidence="2">ROK family protein</fullName>
    </submittedName>
</protein>
<dbReference type="PANTHER" id="PTHR18964">
    <property type="entry name" value="ROK (REPRESSOR, ORF, KINASE) FAMILY"/>
    <property type="match status" value="1"/>
</dbReference>
<dbReference type="AlphaFoldDB" id="A0A923KY99"/>
<evidence type="ECO:0000313" key="2">
    <source>
        <dbReference type="EMBL" id="MBC5581724.1"/>
    </source>
</evidence>
<gene>
    <name evidence="2" type="ORF">H8S23_09410</name>
</gene>
<dbReference type="RefSeq" id="WP_186888088.1">
    <property type="nucleotide sequence ID" value="NZ_JACONZ010000003.1"/>
</dbReference>
<evidence type="ECO:0000256" key="1">
    <source>
        <dbReference type="ARBA" id="ARBA00006479"/>
    </source>
</evidence>
<dbReference type="InterPro" id="IPR043129">
    <property type="entry name" value="ATPase_NBD"/>
</dbReference>
<organism evidence="2 3">
    <name type="scientific">Anaerofilum hominis</name>
    <dbReference type="NCBI Taxonomy" id="2763016"/>
    <lineage>
        <taxon>Bacteria</taxon>
        <taxon>Bacillati</taxon>
        <taxon>Bacillota</taxon>
        <taxon>Clostridia</taxon>
        <taxon>Eubacteriales</taxon>
        <taxon>Oscillospiraceae</taxon>
        <taxon>Anaerofilum</taxon>
    </lineage>
</organism>
<dbReference type="EMBL" id="JACONZ010000003">
    <property type="protein sequence ID" value="MBC5581724.1"/>
    <property type="molecule type" value="Genomic_DNA"/>
</dbReference>
<dbReference type="Gene3D" id="3.30.420.40">
    <property type="match status" value="2"/>
</dbReference>
<dbReference type="PANTHER" id="PTHR18964:SF149">
    <property type="entry name" value="BIFUNCTIONAL UDP-N-ACETYLGLUCOSAMINE 2-EPIMERASE_N-ACETYLMANNOSAMINE KINASE"/>
    <property type="match status" value="1"/>
</dbReference>
<dbReference type="Proteomes" id="UP000659630">
    <property type="component" value="Unassembled WGS sequence"/>
</dbReference>
<dbReference type="Pfam" id="PF00480">
    <property type="entry name" value="ROK"/>
    <property type="match status" value="1"/>
</dbReference>
<keyword evidence="3" id="KW-1185">Reference proteome</keyword>
<comment type="caution">
    <text evidence="2">The sequence shown here is derived from an EMBL/GenBank/DDBJ whole genome shotgun (WGS) entry which is preliminary data.</text>
</comment>